<feature type="compositionally biased region" description="Polar residues" evidence="6">
    <location>
        <begin position="176"/>
        <end position="188"/>
    </location>
</feature>
<keyword evidence="3" id="KW-0238">DNA-binding</keyword>
<dbReference type="Proteomes" id="UP001168877">
    <property type="component" value="Unassembled WGS sequence"/>
</dbReference>
<keyword evidence="8" id="KW-1185">Reference proteome</keyword>
<evidence type="ECO:0008006" key="9">
    <source>
        <dbReference type="Google" id="ProtNLM"/>
    </source>
</evidence>
<feature type="compositionally biased region" description="Polar residues" evidence="6">
    <location>
        <begin position="119"/>
        <end position="145"/>
    </location>
</feature>
<keyword evidence="5" id="KW-0539">Nucleus</keyword>
<gene>
    <name evidence="7" type="ORF">LWI29_011822</name>
</gene>
<name>A0AA39RKX8_ACESA</name>
<evidence type="ECO:0000313" key="8">
    <source>
        <dbReference type="Proteomes" id="UP001168877"/>
    </source>
</evidence>
<evidence type="ECO:0000256" key="2">
    <source>
        <dbReference type="ARBA" id="ARBA00023015"/>
    </source>
</evidence>
<reference evidence="7" key="1">
    <citation type="journal article" date="2022" name="Plant J.">
        <title>Strategies of tolerance reflected in two North American maple genomes.</title>
        <authorList>
            <person name="McEvoy S.L."/>
            <person name="Sezen U.U."/>
            <person name="Trouern-Trend A."/>
            <person name="McMahon S.M."/>
            <person name="Schaberg P.G."/>
            <person name="Yang J."/>
            <person name="Wegrzyn J.L."/>
            <person name="Swenson N.G."/>
        </authorList>
    </citation>
    <scope>NUCLEOTIDE SEQUENCE</scope>
    <source>
        <strain evidence="7">NS2018</strain>
    </source>
</reference>
<dbReference type="EMBL" id="JAUESC010000386">
    <property type="protein sequence ID" value="KAK0576098.1"/>
    <property type="molecule type" value="Genomic_DNA"/>
</dbReference>
<dbReference type="Pfam" id="PF03754">
    <property type="entry name" value="At2g31720-like"/>
    <property type="match status" value="1"/>
</dbReference>
<comment type="caution">
    <text evidence="7">The sequence shown here is derived from an EMBL/GenBank/DDBJ whole genome shotgun (WGS) entry which is preliminary data.</text>
</comment>
<dbReference type="PANTHER" id="PTHR31541:SF25">
    <property type="entry name" value="GAMMA-GLIADIN B"/>
    <property type="match status" value="1"/>
</dbReference>
<keyword evidence="2" id="KW-0805">Transcription regulation</keyword>
<dbReference type="Gene3D" id="2.40.330.10">
    <property type="entry name" value="DNA-binding pseudobarrel domain"/>
    <property type="match status" value="1"/>
</dbReference>
<organism evidence="7 8">
    <name type="scientific">Acer saccharum</name>
    <name type="common">Sugar maple</name>
    <dbReference type="NCBI Taxonomy" id="4024"/>
    <lineage>
        <taxon>Eukaryota</taxon>
        <taxon>Viridiplantae</taxon>
        <taxon>Streptophyta</taxon>
        <taxon>Embryophyta</taxon>
        <taxon>Tracheophyta</taxon>
        <taxon>Spermatophyta</taxon>
        <taxon>Magnoliopsida</taxon>
        <taxon>eudicotyledons</taxon>
        <taxon>Gunneridae</taxon>
        <taxon>Pentapetalae</taxon>
        <taxon>rosids</taxon>
        <taxon>malvids</taxon>
        <taxon>Sapindales</taxon>
        <taxon>Sapindaceae</taxon>
        <taxon>Hippocastanoideae</taxon>
        <taxon>Acereae</taxon>
        <taxon>Acer</taxon>
    </lineage>
</organism>
<evidence type="ECO:0000313" key="7">
    <source>
        <dbReference type="EMBL" id="KAK0576098.1"/>
    </source>
</evidence>
<evidence type="ECO:0000256" key="6">
    <source>
        <dbReference type="SAM" id="MobiDB-lite"/>
    </source>
</evidence>
<feature type="region of interest" description="Disordered" evidence="6">
    <location>
        <begin position="96"/>
        <end position="188"/>
    </location>
</feature>
<proteinExistence type="predicted"/>
<dbReference type="AlphaFoldDB" id="A0AA39RKX8"/>
<dbReference type="PANTHER" id="PTHR31541">
    <property type="entry name" value="B3 DOMAIN PLANT PROTEIN-RELATED"/>
    <property type="match status" value="1"/>
</dbReference>
<evidence type="ECO:0000256" key="3">
    <source>
        <dbReference type="ARBA" id="ARBA00023125"/>
    </source>
</evidence>
<dbReference type="GO" id="GO:0003677">
    <property type="term" value="F:DNA binding"/>
    <property type="evidence" value="ECO:0007669"/>
    <property type="project" value="UniProtKB-KW"/>
</dbReference>
<comment type="subcellular location">
    <subcellularLocation>
        <location evidence="1">Nucleus</location>
    </subcellularLocation>
</comment>
<evidence type="ECO:0000256" key="4">
    <source>
        <dbReference type="ARBA" id="ARBA00023163"/>
    </source>
</evidence>
<dbReference type="InterPro" id="IPR005508">
    <property type="entry name" value="At2g31720-like"/>
</dbReference>
<evidence type="ECO:0000256" key="5">
    <source>
        <dbReference type="ARBA" id="ARBA00023242"/>
    </source>
</evidence>
<reference evidence="7" key="2">
    <citation type="submission" date="2023-06" db="EMBL/GenBank/DDBJ databases">
        <authorList>
            <person name="Swenson N.G."/>
            <person name="Wegrzyn J.L."/>
            <person name="Mcevoy S.L."/>
        </authorList>
    </citation>
    <scope>NUCLEOTIDE SEQUENCE</scope>
    <source>
        <strain evidence="7">NS2018</strain>
        <tissue evidence="7">Leaf</tissue>
    </source>
</reference>
<sequence>MGYGKSGGSNFTRKKVGEQFVARMGKNNQVNYGNKEKTAKVRESGYRFDVLLEELDETMIEVNGHIKNKDTGDTIQKGKNVLTEITNQTCEKGEKWSKVSSQASKKSIRKKDYIGGRVSTPSKMSSKQGTAGSTIGNSGCNSKTPAQKLVYQARETDEVDSGSELRHLHKEKKRIASNNSKMQPISLSNSDTLDHSSYDFMKQKELEVAMALVLLSERVPPELRVLIESFNGTDILLVMEKILKKSDLDRNQNRLSFGVDKVKNQFLITKEEIDKVNQVGGLQVTVIQPCLEITPKVVELRKRTKNGRYLEFVLTGNWFQIAQNKMNRLQTNDKVTLWSFRKGSDLCFALVKA</sequence>
<protein>
    <recommendedName>
        <fullName evidence="9">TF-B3 domain-containing protein</fullName>
    </recommendedName>
</protein>
<dbReference type="InterPro" id="IPR015300">
    <property type="entry name" value="DNA-bd_pseudobarrel_sf"/>
</dbReference>
<keyword evidence="4" id="KW-0804">Transcription</keyword>
<accession>A0AA39RKX8</accession>
<dbReference type="GO" id="GO:0005634">
    <property type="term" value="C:nucleus"/>
    <property type="evidence" value="ECO:0007669"/>
    <property type="project" value="UniProtKB-SubCell"/>
</dbReference>
<evidence type="ECO:0000256" key="1">
    <source>
        <dbReference type="ARBA" id="ARBA00004123"/>
    </source>
</evidence>